<dbReference type="PROSITE" id="PS01302">
    <property type="entry name" value="UPF0758"/>
    <property type="match status" value="1"/>
</dbReference>
<feature type="domain" description="MPN" evidence="7">
    <location>
        <begin position="1"/>
        <end position="63"/>
    </location>
</feature>
<keyword evidence="5" id="KW-0482">Metalloprotease</keyword>
<feature type="region of interest" description="Disordered" evidence="6">
    <location>
        <begin position="1"/>
        <end position="22"/>
    </location>
</feature>
<evidence type="ECO:0000313" key="8">
    <source>
        <dbReference type="EMBL" id="MFN0256811.1"/>
    </source>
</evidence>
<dbReference type="InterPro" id="IPR020891">
    <property type="entry name" value="UPF0758_CS"/>
</dbReference>
<keyword evidence="2" id="KW-0479">Metal-binding</keyword>
<keyword evidence="4" id="KW-0862">Zinc</keyword>
<dbReference type="InterPro" id="IPR001405">
    <property type="entry name" value="UPF0758"/>
</dbReference>
<protein>
    <submittedName>
        <fullName evidence="8">JAB domain-containing protein</fullName>
    </submittedName>
</protein>
<dbReference type="Gene3D" id="3.40.140.10">
    <property type="entry name" value="Cytidine Deaminase, domain 2"/>
    <property type="match status" value="1"/>
</dbReference>
<dbReference type="RefSeq" id="WP_246077102.1">
    <property type="nucleotide sequence ID" value="NZ_SSHJ02000008.1"/>
</dbReference>
<evidence type="ECO:0000256" key="2">
    <source>
        <dbReference type="ARBA" id="ARBA00022723"/>
    </source>
</evidence>
<evidence type="ECO:0000256" key="3">
    <source>
        <dbReference type="ARBA" id="ARBA00022801"/>
    </source>
</evidence>
<keyword evidence="3" id="KW-0378">Hydrolase</keyword>
<dbReference type="Pfam" id="PF04002">
    <property type="entry name" value="RadC"/>
    <property type="match status" value="1"/>
</dbReference>
<evidence type="ECO:0000256" key="5">
    <source>
        <dbReference type="ARBA" id="ARBA00023049"/>
    </source>
</evidence>
<proteinExistence type="predicted"/>
<dbReference type="Proteomes" id="UP001517247">
    <property type="component" value="Unassembled WGS sequence"/>
</dbReference>
<dbReference type="InterPro" id="IPR037518">
    <property type="entry name" value="MPN"/>
</dbReference>
<dbReference type="InterPro" id="IPR025657">
    <property type="entry name" value="RadC_JAB"/>
</dbReference>
<dbReference type="PANTHER" id="PTHR30471:SF3">
    <property type="entry name" value="UPF0758 PROTEIN YEES-RELATED"/>
    <property type="match status" value="1"/>
</dbReference>
<comment type="caution">
    <text evidence="8">The sequence shown here is derived from an EMBL/GenBank/DDBJ whole genome shotgun (WGS) entry which is preliminary data.</text>
</comment>
<evidence type="ECO:0000256" key="6">
    <source>
        <dbReference type="SAM" id="MobiDB-lite"/>
    </source>
</evidence>
<name>A0ABW9J8D7_9SPHI</name>
<evidence type="ECO:0000256" key="1">
    <source>
        <dbReference type="ARBA" id="ARBA00022670"/>
    </source>
</evidence>
<keyword evidence="9" id="KW-1185">Reference proteome</keyword>
<sequence>MKANATSLIVAHNHPSGNLRPSSEDIRLTKKLKEAGKLLEIEVHDHLIVTESSYYSMAEEGMM</sequence>
<dbReference type="PROSITE" id="PS50249">
    <property type="entry name" value="MPN"/>
    <property type="match status" value="1"/>
</dbReference>
<dbReference type="SUPFAM" id="SSF102712">
    <property type="entry name" value="JAB1/MPN domain"/>
    <property type="match status" value="1"/>
</dbReference>
<accession>A0ABW9J8D7</accession>
<dbReference type="PANTHER" id="PTHR30471">
    <property type="entry name" value="DNA REPAIR PROTEIN RADC"/>
    <property type="match status" value="1"/>
</dbReference>
<dbReference type="EMBL" id="SSHJ02000008">
    <property type="protein sequence ID" value="MFN0256811.1"/>
    <property type="molecule type" value="Genomic_DNA"/>
</dbReference>
<keyword evidence="1" id="KW-0645">Protease</keyword>
<gene>
    <name evidence="8" type="ORF">E6A44_014570</name>
</gene>
<evidence type="ECO:0000313" key="9">
    <source>
        <dbReference type="Proteomes" id="UP001517247"/>
    </source>
</evidence>
<reference evidence="8 9" key="1">
    <citation type="submission" date="2024-12" db="EMBL/GenBank/DDBJ databases">
        <authorList>
            <person name="Hu S."/>
        </authorList>
    </citation>
    <scope>NUCLEOTIDE SEQUENCE [LARGE SCALE GENOMIC DNA]</scope>
    <source>
        <strain evidence="8 9">THG-T11</strain>
    </source>
</reference>
<evidence type="ECO:0000256" key="4">
    <source>
        <dbReference type="ARBA" id="ARBA00022833"/>
    </source>
</evidence>
<organism evidence="8 9">
    <name type="scientific">Pedobacter ureilyticus</name>
    <dbReference type="NCBI Taxonomy" id="1393051"/>
    <lineage>
        <taxon>Bacteria</taxon>
        <taxon>Pseudomonadati</taxon>
        <taxon>Bacteroidota</taxon>
        <taxon>Sphingobacteriia</taxon>
        <taxon>Sphingobacteriales</taxon>
        <taxon>Sphingobacteriaceae</taxon>
        <taxon>Pedobacter</taxon>
    </lineage>
</organism>
<evidence type="ECO:0000259" key="7">
    <source>
        <dbReference type="PROSITE" id="PS50249"/>
    </source>
</evidence>